<keyword evidence="3" id="KW-0238">DNA-binding</keyword>
<gene>
    <name evidence="7" type="ORF">LLUT_LOCUS33744</name>
</gene>
<keyword evidence="8" id="KW-1185">Reference proteome</keyword>
<proteinExistence type="predicted"/>
<feature type="domain" description="TF-B3" evidence="6">
    <location>
        <begin position="23"/>
        <end position="115"/>
    </location>
</feature>
<dbReference type="SUPFAM" id="SSF101936">
    <property type="entry name" value="DNA-binding pseudobarrel domain"/>
    <property type="match status" value="2"/>
</dbReference>
<feature type="domain" description="TF-B3" evidence="6">
    <location>
        <begin position="291"/>
        <end position="389"/>
    </location>
</feature>
<sequence>MSEKGDRNCRSRVEEIYWTHFKALHFARFLRTGYDQHLVLPKTFSNNIKNLPENVALRGPSGVVWNVGVTTKDETIFFTNGWQQFFKDHSLKENDFLVFKYNGESLFDVLIFDGCSFCEKATSYFVGKCGGYIEIRGERLIRGEVSDNGVQCASPEKSVYDNGVIMLGVAPLKDHTEMAFDAGVESASPEQFMEANGVTKLELVTYQTNGKGTRKEHYGVKHIQTKRKGRATNGSSDNQGVVEWVRDHQPASMSKSRKSELSLTSNRRHVTEIEIQNALELTQAACTSSSFYIVMRPTHVYKRFYVSIPNKWIFEYISPRSQNVILRVGPTEWRAKYSLHNIRNTGALTGGWTYFAVDNNLEEYDVCVFEPTGQINDTLILDVRIFRVVEEITPLSMAGTPGKGGRKK</sequence>
<dbReference type="GO" id="GO:0005634">
    <property type="term" value="C:nucleus"/>
    <property type="evidence" value="ECO:0007669"/>
    <property type="project" value="UniProtKB-SubCell"/>
</dbReference>
<dbReference type="CDD" id="cd10017">
    <property type="entry name" value="B3_DNA"/>
    <property type="match status" value="2"/>
</dbReference>
<organism evidence="7 8">
    <name type="scientific">Lupinus luteus</name>
    <name type="common">European yellow lupine</name>
    <dbReference type="NCBI Taxonomy" id="3873"/>
    <lineage>
        <taxon>Eukaryota</taxon>
        <taxon>Viridiplantae</taxon>
        <taxon>Streptophyta</taxon>
        <taxon>Embryophyta</taxon>
        <taxon>Tracheophyta</taxon>
        <taxon>Spermatophyta</taxon>
        <taxon>Magnoliopsida</taxon>
        <taxon>eudicotyledons</taxon>
        <taxon>Gunneridae</taxon>
        <taxon>Pentapetalae</taxon>
        <taxon>rosids</taxon>
        <taxon>fabids</taxon>
        <taxon>Fabales</taxon>
        <taxon>Fabaceae</taxon>
        <taxon>Papilionoideae</taxon>
        <taxon>50 kb inversion clade</taxon>
        <taxon>genistoids sensu lato</taxon>
        <taxon>core genistoids</taxon>
        <taxon>Genisteae</taxon>
        <taxon>Lupinus</taxon>
    </lineage>
</organism>
<evidence type="ECO:0000256" key="5">
    <source>
        <dbReference type="ARBA" id="ARBA00023242"/>
    </source>
</evidence>
<keyword evidence="4" id="KW-0804">Transcription</keyword>
<evidence type="ECO:0000256" key="1">
    <source>
        <dbReference type="ARBA" id="ARBA00004123"/>
    </source>
</evidence>
<keyword evidence="2" id="KW-0805">Transcription regulation</keyword>
<dbReference type="PANTHER" id="PTHR31391">
    <property type="entry name" value="B3 DOMAIN-CONTAINING PROTEIN OS11G0197600-RELATED"/>
    <property type="match status" value="1"/>
</dbReference>
<name>A0AAV1YIE7_LUPLU</name>
<dbReference type="Pfam" id="PF02362">
    <property type="entry name" value="B3"/>
    <property type="match status" value="2"/>
</dbReference>
<dbReference type="EMBL" id="CAXHTB010000024">
    <property type="protein sequence ID" value="CAL0332684.1"/>
    <property type="molecule type" value="Genomic_DNA"/>
</dbReference>
<protein>
    <recommendedName>
        <fullName evidence="6">TF-B3 domain-containing protein</fullName>
    </recommendedName>
</protein>
<dbReference type="InterPro" id="IPR003340">
    <property type="entry name" value="B3_DNA-bd"/>
</dbReference>
<dbReference type="PANTHER" id="PTHR31391:SF157">
    <property type="entry name" value="B3 DOMAIN-CONTAINING PROTEIN REM16"/>
    <property type="match status" value="1"/>
</dbReference>
<dbReference type="Proteomes" id="UP001497480">
    <property type="component" value="Unassembled WGS sequence"/>
</dbReference>
<evidence type="ECO:0000256" key="2">
    <source>
        <dbReference type="ARBA" id="ARBA00023015"/>
    </source>
</evidence>
<accession>A0AAV1YIE7</accession>
<reference evidence="7 8" key="1">
    <citation type="submission" date="2024-03" db="EMBL/GenBank/DDBJ databases">
        <authorList>
            <person name="Martinez-Hernandez J."/>
        </authorList>
    </citation>
    <scope>NUCLEOTIDE SEQUENCE [LARGE SCALE GENOMIC DNA]</scope>
</reference>
<comment type="caution">
    <text evidence="7">The sequence shown here is derived from an EMBL/GenBank/DDBJ whole genome shotgun (WGS) entry which is preliminary data.</text>
</comment>
<evidence type="ECO:0000313" key="7">
    <source>
        <dbReference type="EMBL" id="CAL0332684.1"/>
    </source>
</evidence>
<dbReference type="PROSITE" id="PS50863">
    <property type="entry name" value="B3"/>
    <property type="match status" value="2"/>
</dbReference>
<dbReference type="SMART" id="SM01019">
    <property type="entry name" value="B3"/>
    <property type="match status" value="2"/>
</dbReference>
<evidence type="ECO:0000256" key="4">
    <source>
        <dbReference type="ARBA" id="ARBA00023163"/>
    </source>
</evidence>
<dbReference type="InterPro" id="IPR044837">
    <property type="entry name" value="REM16-like"/>
</dbReference>
<keyword evidence="5" id="KW-0539">Nucleus</keyword>
<evidence type="ECO:0000313" key="8">
    <source>
        <dbReference type="Proteomes" id="UP001497480"/>
    </source>
</evidence>
<dbReference type="InterPro" id="IPR015300">
    <property type="entry name" value="DNA-bd_pseudobarrel_sf"/>
</dbReference>
<dbReference type="GO" id="GO:0003677">
    <property type="term" value="F:DNA binding"/>
    <property type="evidence" value="ECO:0007669"/>
    <property type="project" value="UniProtKB-KW"/>
</dbReference>
<dbReference type="AlphaFoldDB" id="A0AAV1YIE7"/>
<dbReference type="Gene3D" id="2.40.330.10">
    <property type="entry name" value="DNA-binding pseudobarrel domain"/>
    <property type="match status" value="2"/>
</dbReference>
<evidence type="ECO:0000259" key="6">
    <source>
        <dbReference type="PROSITE" id="PS50863"/>
    </source>
</evidence>
<comment type="subcellular location">
    <subcellularLocation>
        <location evidence="1">Nucleus</location>
    </subcellularLocation>
</comment>
<evidence type="ECO:0000256" key="3">
    <source>
        <dbReference type="ARBA" id="ARBA00023125"/>
    </source>
</evidence>